<dbReference type="EMBL" id="WTPW01000291">
    <property type="protein sequence ID" value="KAF0526037.1"/>
    <property type="molecule type" value="Genomic_DNA"/>
</dbReference>
<feature type="domain" description="UDENN" evidence="3">
    <location>
        <begin position="238"/>
        <end position="693"/>
    </location>
</feature>
<organism evidence="4 5">
    <name type="scientific">Gigaspora margarita</name>
    <dbReference type="NCBI Taxonomy" id="4874"/>
    <lineage>
        <taxon>Eukaryota</taxon>
        <taxon>Fungi</taxon>
        <taxon>Fungi incertae sedis</taxon>
        <taxon>Mucoromycota</taxon>
        <taxon>Glomeromycotina</taxon>
        <taxon>Glomeromycetes</taxon>
        <taxon>Diversisporales</taxon>
        <taxon>Gigasporaceae</taxon>
        <taxon>Gigaspora</taxon>
    </lineage>
</organism>
<proteinExistence type="inferred from homology"/>
<dbReference type="GO" id="GO:0005085">
    <property type="term" value="F:guanyl-nucleotide exchange factor activity"/>
    <property type="evidence" value="ECO:0007669"/>
    <property type="project" value="InterPro"/>
</dbReference>
<comment type="similarity">
    <text evidence="1">Belongs to the DENND6 family.</text>
</comment>
<name>A0A8H4ARM3_GIGMA</name>
<dbReference type="PANTHER" id="PTHR13677:SF0">
    <property type="entry name" value="LD41638P"/>
    <property type="match status" value="1"/>
</dbReference>
<feature type="region of interest" description="Disordered" evidence="2">
    <location>
        <begin position="184"/>
        <end position="215"/>
    </location>
</feature>
<evidence type="ECO:0000256" key="2">
    <source>
        <dbReference type="SAM" id="MobiDB-lite"/>
    </source>
</evidence>
<keyword evidence="5" id="KW-1185">Reference proteome</keyword>
<dbReference type="InterPro" id="IPR018307">
    <property type="entry name" value="ABL9/DENND6_dom"/>
</dbReference>
<dbReference type="GO" id="GO:0055037">
    <property type="term" value="C:recycling endosome"/>
    <property type="evidence" value="ECO:0007669"/>
    <property type="project" value="TreeGrafter"/>
</dbReference>
<evidence type="ECO:0000313" key="4">
    <source>
        <dbReference type="EMBL" id="KAF0526037.1"/>
    </source>
</evidence>
<dbReference type="AlphaFoldDB" id="A0A8H4ARM3"/>
<protein>
    <submittedName>
        <fullName evidence="4">DUF1630-domain-containing protein</fullName>
    </submittedName>
</protein>
<dbReference type="OrthoDB" id="10265409at2759"/>
<reference evidence="4 5" key="1">
    <citation type="journal article" date="2019" name="Environ. Microbiol.">
        <title>At the nexus of three kingdoms: the genome of the mycorrhizal fungus Gigaspora margarita provides insights into plant, endobacterial and fungal interactions.</title>
        <authorList>
            <person name="Venice F."/>
            <person name="Ghignone S."/>
            <person name="Salvioli di Fossalunga A."/>
            <person name="Amselem J."/>
            <person name="Novero M."/>
            <person name="Xianan X."/>
            <person name="Sedzielewska Toro K."/>
            <person name="Morin E."/>
            <person name="Lipzen A."/>
            <person name="Grigoriev I.V."/>
            <person name="Henrissat B."/>
            <person name="Martin F.M."/>
            <person name="Bonfante P."/>
        </authorList>
    </citation>
    <scope>NUCLEOTIDE SEQUENCE [LARGE SCALE GENOMIC DNA]</scope>
    <source>
        <strain evidence="4 5">BEG34</strain>
    </source>
</reference>
<feature type="region of interest" description="Disordered" evidence="2">
    <location>
        <begin position="1"/>
        <end position="44"/>
    </location>
</feature>
<gene>
    <name evidence="4" type="ORF">F8M41_014222</name>
</gene>
<evidence type="ECO:0000259" key="3">
    <source>
        <dbReference type="PROSITE" id="PS50211"/>
    </source>
</evidence>
<dbReference type="InterPro" id="IPR024224">
    <property type="entry name" value="DENND6"/>
</dbReference>
<evidence type="ECO:0000256" key="1">
    <source>
        <dbReference type="ARBA" id="ARBA00007159"/>
    </source>
</evidence>
<dbReference type="PANTHER" id="PTHR13677">
    <property type="entry name" value="LD41638P"/>
    <property type="match status" value="1"/>
</dbReference>
<evidence type="ECO:0000313" key="5">
    <source>
        <dbReference type="Proteomes" id="UP000439903"/>
    </source>
</evidence>
<dbReference type="Proteomes" id="UP000439903">
    <property type="component" value="Unassembled WGS sequence"/>
</dbReference>
<accession>A0A8H4ARM3</accession>
<feature type="compositionally biased region" description="Low complexity" evidence="2">
    <location>
        <begin position="192"/>
        <end position="208"/>
    </location>
</feature>
<dbReference type="PROSITE" id="PS50211">
    <property type="entry name" value="DENN"/>
    <property type="match status" value="1"/>
</dbReference>
<sequence>MTRETPLTFEVHSPTPPIVIPARRTSSNISTPLTPPKMSPITENPGKLVTLPSKPSSKTNNVDLQYMSSSLVNSTTKELYTSPRYSSYSPSYTSPSSNHILSNGFRSNTMLPNSTTLKSDVTKTGELFKKNRSYSHTKSTSDILGVNHQISSLVKSPFSECEIFTTEVSKPLLESNAKKLNGTTIPLSEVSNKPNVIQDNNNNNNENQNSRRDKKLRRRSSWDIVELLALDNFRNWMVCFCVVNFDLELGQAMDSMYPPSELGEEEKKSVCFSAFPDSNSFDVGETVFNFRIRCSKSGLAASGPTADAGFLYGYVFFRQKKDPRIKRGYFQRSLVLLSQHPYVGLFSRVVSILGPAYFEVGNPMLEAACHDIASWKSPSPSKLIDLPFLGNVIQVEIPQPNKPQLLETCPFDMANYRPDLQILASLPPTSMFTHFRDMIKDLWLCWELMLFAEPIVLMAPDPKICSESVLELMDIINPIPYCGDYRPYFTIQDLDFKSFVTKNKPPSNVIIGVTNPFFIKALAHWPNLVRVGKPRVRRTTDNSWRGSHASSLDFVQGVKSKRKSVIAKDKAILKRLAEAVARGYPPDYLLNNILRRYFVDLTEKFLVPLNRYFSTLIPFHITLSSSQEPPQLKPFKTDSFLKSLQEHGPQIPFKTKKFQTNTTETYLNFYTQFLKCGNFATWLRQRTIEAQNELRKRYLQVLCEGDVKSWMVGKHEMELVDLLVRVKDELKLSKQDSLTDSQSLVNRECDHVSLSIPTPKQREKLKAQADIIISGLPRDLRESFTAGI</sequence>
<comment type="caution">
    <text evidence="4">The sequence shown here is derived from an EMBL/GenBank/DDBJ whole genome shotgun (WGS) entry which is preliminary data.</text>
</comment>
<dbReference type="Pfam" id="PF09794">
    <property type="entry name" value="Avl9"/>
    <property type="match status" value="1"/>
</dbReference>
<dbReference type="InterPro" id="IPR037516">
    <property type="entry name" value="Tripartite_DENN"/>
</dbReference>